<evidence type="ECO:0000256" key="1">
    <source>
        <dbReference type="SAM" id="MobiDB-lite"/>
    </source>
</evidence>
<comment type="caution">
    <text evidence="2">The sequence shown here is derived from an EMBL/GenBank/DDBJ whole genome shotgun (WGS) entry which is preliminary data.</text>
</comment>
<name>A0A7K3W002_9ACTN</name>
<protein>
    <submittedName>
        <fullName evidence="2">Uncharacterized protein</fullName>
    </submittedName>
</protein>
<feature type="region of interest" description="Disordered" evidence="1">
    <location>
        <begin position="21"/>
        <end position="94"/>
    </location>
</feature>
<evidence type="ECO:0000313" key="3">
    <source>
        <dbReference type="Proteomes" id="UP000470246"/>
    </source>
</evidence>
<dbReference type="RefSeq" id="WP_163481566.1">
    <property type="nucleotide sequence ID" value="NZ_JAAGWF010000009.1"/>
</dbReference>
<accession>A0A7K3W002</accession>
<evidence type="ECO:0000313" key="2">
    <source>
        <dbReference type="EMBL" id="NEK58206.1"/>
    </source>
</evidence>
<sequence>MGRHSALDGAEVHPVVAEALARRSLDTSPGRHGQLRADGSESGLGWPGPVRTGERVGWPGGMPDPGERGALDGADHGEPAPQPRRGWRRFFRAA</sequence>
<keyword evidence="3" id="KW-1185">Reference proteome</keyword>
<feature type="compositionally biased region" description="Basic and acidic residues" evidence="1">
    <location>
        <begin position="65"/>
        <end position="78"/>
    </location>
</feature>
<reference evidence="2 3" key="1">
    <citation type="submission" date="2020-02" db="EMBL/GenBank/DDBJ databases">
        <title>Geodermatophilus sabuli CPCC 205279 I12A-02694.</title>
        <authorList>
            <person name="Jiang Z."/>
        </authorList>
    </citation>
    <scope>NUCLEOTIDE SEQUENCE [LARGE SCALE GENOMIC DNA]</scope>
    <source>
        <strain evidence="2 3">I12A-02694</strain>
    </source>
</reference>
<organism evidence="2 3">
    <name type="scientific">Geodermatophilus sabuli</name>
    <dbReference type="NCBI Taxonomy" id="1564158"/>
    <lineage>
        <taxon>Bacteria</taxon>
        <taxon>Bacillati</taxon>
        <taxon>Actinomycetota</taxon>
        <taxon>Actinomycetes</taxon>
        <taxon>Geodermatophilales</taxon>
        <taxon>Geodermatophilaceae</taxon>
        <taxon>Geodermatophilus</taxon>
    </lineage>
</organism>
<dbReference type="AlphaFoldDB" id="A0A7K3W002"/>
<dbReference type="EMBL" id="JAAGWF010000009">
    <property type="protein sequence ID" value="NEK58206.1"/>
    <property type="molecule type" value="Genomic_DNA"/>
</dbReference>
<proteinExistence type="predicted"/>
<gene>
    <name evidence="2" type="ORF">GCU56_10025</name>
</gene>
<feature type="compositionally biased region" description="Basic residues" evidence="1">
    <location>
        <begin position="85"/>
        <end position="94"/>
    </location>
</feature>
<dbReference type="Proteomes" id="UP000470246">
    <property type="component" value="Unassembled WGS sequence"/>
</dbReference>